<name>A0A7W1XCW0_9BACL</name>
<sequence>MTSKNGSERSWPTNEETSPDITMDLRQNSTTTVMIEGTKSTGIVKLPFLGAALLFLAKKKISPDYIKKAAEKFFNQHKEWPSQRNLAELAGTTRHQSAKVL</sequence>
<comment type="caution">
    <text evidence="2">The sequence shown here is derived from an EMBL/GenBank/DDBJ whole genome shotgun (WGS) entry which is preliminary data.</text>
</comment>
<evidence type="ECO:0000256" key="1">
    <source>
        <dbReference type="SAM" id="MobiDB-lite"/>
    </source>
</evidence>
<accession>A0A7W1XCW0</accession>
<protein>
    <submittedName>
        <fullName evidence="2">Uncharacterized protein</fullName>
    </submittedName>
</protein>
<proteinExistence type="predicted"/>
<evidence type="ECO:0000313" key="2">
    <source>
        <dbReference type="EMBL" id="MBA4544339.1"/>
    </source>
</evidence>
<organism evidence="2 3">
    <name type="scientific">Thermoactinomyces daqus</name>
    <dbReference type="NCBI Taxonomy" id="1329516"/>
    <lineage>
        <taxon>Bacteria</taxon>
        <taxon>Bacillati</taxon>
        <taxon>Bacillota</taxon>
        <taxon>Bacilli</taxon>
        <taxon>Bacillales</taxon>
        <taxon>Thermoactinomycetaceae</taxon>
        <taxon>Thermoactinomyces</taxon>
    </lineage>
</organism>
<evidence type="ECO:0000313" key="3">
    <source>
        <dbReference type="Proteomes" id="UP000530514"/>
    </source>
</evidence>
<keyword evidence="3" id="KW-1185">Reference proteome</keyword>
<dbReference type="AlphaFoldDB" id="A0A7W1XCW0"/>
<dbReference type="Proteomes" id="UP000530514">
    <property type="component" value="Unassembled WGS sequence"/>
</dbReference>
<dbReference type="EMBL" id="JACEIP010000036">
    <property type="protein sequence ID" value="MBA4544339.1"/>
    <property type="molecule type" value="Genomic_DNA"/>
</dbReference>
<gene>
    <name evidence="2" type="ORF">H1164_15940</name>
</gene>
<feature type="region of interest" description="Disordered" evidence="1">
    <location>
        <begin position="1"/>
        <end position="24"/>
    </location>
</feature>
<dbReference type="RefSeq" id="WP_081943980.1">
    <property type="nucleotide sequence ID" value="NZ_JACEIP010000036.1"/>
</dbReference>
<reference evidence="2 3" key="1">
    <citation type="submission" date="2020-07" db="EMBL/GenBank/DDBJ databases">
        <authorList>
            <person name="Feng H."/>
        </authorList>
    </citation>
    <scope>NUCLEOTIDE SEQUENCE [LARGE SCALE GENOMIC DNA]</scope>
    <source>
        <strain evidence="3">s-11</strain>
    </source>
</reference>